<feature type="region of interest" description="Disordered" evidence="2">
    <location>
        <begin position="187"/>
        <end position="207"/>
    </location>
</feature>
<dbReference type="SMART" id="SM01271">
    <property type="entry name" value="LSM14"/>
    <property type="match status" value="1"/>
</dbReference>
<gene>
    <name evidence="5" type="ORF">MACJ_001294</name>
</gene>
<dbReference type="PANTHER" id="PTHR13586">
    <property type="entry name" value="SCD6 PROTEIN-RELATED"/>
    <property type="match status" value="1"/>
</dbReference>
<sequence>MSIEPFIGTKISLISKVGIRYEGSLHSLNTDDSTIVLNDVRCMGTEGRSKGHEVPPSSKVHDFVVFRGEDVSDIVVNDSKPQIEDPAYEDPAIFKTYKRDEYQTTVSTLSNDHAKKPTKQPDVGIANIHKERQPYHERQERPSRRSEKDLNKGKVAEKNLETFQFDTVETKPADNYTFTKEAGFKKNDDGEELHKSDQLEQLQDSKDEPKVFYDKKSFYDNLSHEKKLSKNDLREENLKQREIDIATFGKMSISNWHHRNNSYRGRRFNNSNRFKVKAGWERNSYGNHANNEKTKFNNENKTD</sequence>
<reference evidence="5" key="1">
    <citation type="submission" date="2022-07" db="EMBL/GenBank/DDBJ databases">
        <title>Evaluation of T. orientalis genome assembly methods using nanopore sequencing and analysis of variation between genomes.</title>
        <authorList>
            <person name="Yam J."/>
            <person name="Micallef M.L."/>
            <person name="Liu M."/>
            <person name="Djordjevic S.P."/>
            <person name="Bogema D.R."/>
            <person name="Jenkins C."/>
        </authorList>
    </citation>
    <scope>NUCLEOTIDE SEQUENCE</scope>
    <source>
        <strain evidence="5">Fish Creek</strain>
    </source>
</reference>
<proteinExistence type="predicted"/>
<dbReference type="PROSITE" id="PS51513">
    <property type="entry name" value="FFD"/>
    <property type="match status" value="1"/>
</dbReference>
<dbReference type="PANTHER" id="PTHR13586:SF0">
    <property type="entry name" value="TRAILER HITCH, ISOFORM H"/>
    <property type="match status" value="1"/>
</dbReference>
<evidence type="ECO:0000313" key="6">
    <source>
        <dbReference type="Proteomes" id="UP000244803"/>
    </source>
</evidence>
<accession>A0A976M8A2</accession>
<feature type="region of interest" description="Disordered" evidence="2">
    <location>
        <begin position="279"/>
        <end position="303"/>
    </location>
</feature>
<name>A0A976M8A2_THEOR</name>
<feature type="compositionally biased region" description="Basic and acidic residues" evidence="2">
    <location>
        <begin position="290"/>
        <end position="303"/>
    </location>
</feature>
<evidence type="ECO:0000259" key="4">
    <source>
        <dbReference type="PROSITE" id="PS52002"/>
    </source>
</evidence>
<dbReference type="InterPro" id="IPR010920">
    <property type="entry name" value="LSM_dom_sf"/>
</dbReference>
<feature type="short sequence motif" description="FFD box" evidence="1">
    <location>
        <begin position="211"/>
        <end position="226"/>
    </location>
</feature>
<dbReference type="CDD" id="cd01736">
    <property type="entry name" value="LSm14_N"/>
    <property type="match status" value="1"/>
</dbReference>
<evidence type="ECO:0008006" key="7">
    <source>
        <dbReference type="Google" id="ProtNLM"/>
    </source>
</evidence>
<dbReference type="Gene3D" id="2.30.30.100">
    <property type="match status" value="1"/>
</dbReference>
<feature type="domain" description="Sm" evidence="4">
    <location>
        <begin position="1"/>
        <end position="80"/>
    </location>
</feature>
<evidence type="ECO:0000256" key="2">
    <source>
        <dbReference type="SAM" id="MobiDB-lite"/>
    </source>
</evidence>
<dbReference type="AlphaFoldDB" id="A0A976M8A2"/>
<dbReference type="InterPro" id="IPR025761">
    <property type="entry name" value="FFD_box"/>
</dbReference>
<evidence type="ECO:0000259" key="3">
    <source>
        <dbReference type="PROSITE" id="PS51513"/>
    </source>
</evidence>
<evidence type="ECO:0000256" key="1">
    <source>
        <dbReference type="PROSITE-ProRule" id="PRU00846"/>
    </source>
</evidence>
<dbReference type="GO" id="GO:0003723">
    <property type="term" value="F:RNA binding"/>
    <property type="evidence" value="ECO:0007669"/>
    <property type="project" value="InterPro"/>
</dbReference>
<dbReference type="Pfam" id="PF12701">
    <property type="entry name" value="LSM14"/>
    <property type="match status" value="1"/>
</dbReference>
<feature type="compositionally biased region" description="Basic and acidic residues" evidence="2">
    <location>
        <begin position="128"/>
        <end position="155"/>
    </location>
</feature>
<feature type="domain" description="FFD box profile" evidence="3">
    <location>
        <begin position="211"/>
        <end position="226"/>
    </location>
</feature>
<organism evidence="5 6">
    <name type="scientific">Theileria orientalis</name>
    <dbReference type="NCBI Taxonomy" id="68886"/>
    <lineage>
        <taxon>Eukaryota</taxon>
        <taxon>Sar</taxon>
        <taxon>Alveolata</taxon>
        <taxon>Apicomplexa</taxon>
        <taxon>Aconoidasida</taxon>
        <taxon>Piroplasmida</taxon>
        <taxon>Theileriidae</taxon>
        <taxon>Theileria</taxon>
    </lineage>
</organism>
<dbReference type="SUPFAM" id="SSF50182">
    <property type="entry name" value="Sm-like ribonucleoproteins"/>
    <property type="match status" value="1"/>
</dbReference>
<dbReference type="InterPro" id="IPR047575">
    <property type="entry name" value="Sm"/>
</dbReference>
<protein>
    <recommendedName>
        <fullName evidence="7">FFD box profile domain-containing protein</fullName>
    </recommendedName>
</protein>
<evidence type="ECO:0000313" key="5">
    <source>
        <dbReference type="EMBL" id="UKJ90361.1"/>
    </source>
</evidence>
<dbReference type="InterPro" id="IPR025609">
    <property type="entry name" value="Lsm14-like_N"/>
</dbReference>
<dbReference type="PROSITE" id="PS52002">
    <property type="entry name" value="SM"/>
    <property type="match status" value="1"/>
</dbReference>
<dbReference type="EMBL" id="CP056068">
    <property type="protein sequence ID" value="UKJ90361.1"/>
    <property type="molecule type" value="Genomic_DNA"/>
</dbReference>
<feature type="region of interest" description="Disordered" evidence="2">
    <location>
        <begin position="107"/>
        <end position="155"/>
    </location>
</feature>
<dbReference type="Proteomes" id="UP000244803">
    <property type="component" value="Chromosome 2"/>
</dbReference>
<dbReference type="OrthoDB" id="21539at2759"/>